<evidence type="ECO:0000259" key="1">
    <source>
        <dbReference type="Pfam" id="PF07475"/>
    </source>
</evidence>
<sequence length="132" mass="13812">MALDATRALLIMGPSGSGKSSLALALMALGARLVSDDRTLLRRDAEGQALMASAPEAIAGLIEARGLGLLAADPLPEARLCGLVDLAATEAERLPEPREHVLIGVPIPLIRRVDGPHFAPALIQWLKGGRRA</sequence>
<dbReference type="KEGG" id="cid:P73_0617"/>
<keyword evidence="2" id="KW-0418">Kinase</keyword>
<dbReference type="Gene3D" id="3.40.50.300">
    <property type="entry name" value="P-loop containing nucleotide triphosphate hydrolases"/>
    <property type="match status" value="1"/>
</dbReference>
<dbReference type="STRING" id="1208324.P73_0617"/>
<accession>A0A0B5DYP1</accession>
<dbReference type="Proteomes" id="UP000031521">
    <property type="component" value="Chromosome"/>
</dbReference>
<dbReference type="EMBL" id="CP004393">
    <property type="protein sequence ID" value="AJE45332.1"/>
    <property type="molecule type" value="Genomic_DNA"/>
</dbReference>
<dbReference type="SUPFAM" id="SSF53795">
    <property type="entry name" value="PEP carboxykinase-like"/>
    <property type="match status" value="1"/>
</dbReference>
<evidence type="ECO:0000313" key="3">
    <source>
        <dbReference type="Proteomes" id="UP000031521"/>
    </source>
</evidence>
<reference evidence="2 3" key="1">
    <citation type="journal article" date="2014" name="Int. J. Syst. Evol. Microbiol.">
        <title>Celeribacter indicus sp. nov., a polycyclic aromatic hydrocarbon-degrading bacterium from deep-sea sediment and reclassification of Huaishuia halophila as Celeribacter halophilus comb. nov.</title>
        <authorList>
            <person name="Lai Q."/>
            <person name="Cao J."/>
            <person name="Yuan J."/>
            <person name="Li F."/>
            <person name="Shao Z."/>
        </authorList>
    </citation>
    <scope>NUCLEOTIDE SEQUENCE [LARGE SCALE GENOMIC DNA]</scope>
    <source>
        <strain evidence="2">P73</strain>
    </source>
</reference>
<organism evidence="2 3">
    <name type="scientific">Celeribacter indicus</name>
    <dbReference type="NCBI Taxonomy" id="1208324"/>
    <lineage>
        <taxon>Bacteria</taxon>
        <taxon>Pseudomonadati</taxon>
        <taxon>Pseudomonadota</taxon>
        <taxon>Alphaproteobacteria</taxon>
        <taxon>Rhodobacterales</taxon>
        <taxon>Roseobacteraceae</taxon>
        <taxon>Celeribacter</taxon>
    </lineage>
</organism>
<protein>
    <submittedName>
        <fullName evidence="2">Hpr(Ser) kinase/phosphatase</fullName>
    </submittedName>
</protein>
<gene>
    <name evidence="2" type="ORF">P73_0617</name>
</gene>
<keyword evidence="2" id="KW-0808">Transferase</keyword>
<dbReference type="HOGENOM" id="CLU_052030_2_0_5"/>
<evidence type="ECO:0000313" key="2">
    <source>
        <dbReference type="EMBL" id="AJE45332.1"/>
    </source>
</evidence>
<dbReference type="InterPro" id="IPR011104">
    <property type="entry name" value="Hpr_kin/Pase_C"/>
</dbReference>
<dbReference type="InterPro" id="IPR027417">
    <property type="entry name" value="P-loop_NTPase"/>
</dbReference>
<feature type="domain" description="HPr kinase/phosphorylase C-terminal" evidence="1">
    <location>
        <begin position="9"/>
        <end position="71"/>
    </location>
</feature>
<dbReference type="AlphaFoldDB" id="A0A0B5DYP1"/>
<dbReference type="Pfam" id="PF07475">
    <property type="entry name" value="Hpr_kinase_C"/>
    <property type="match status" value="1"/>
</dbReference>
<dbReference type="GO" id="GO:0005524">
    <property type="term" value="F:ATP binding"/>
    <property type="evidence" value="ECO:0007669"/>
    <property type="project" value="InterPro"/>
</dbReference>
<name>A0A0B5DYP1_9RHOB</name>
<proteinExistence type="predicted"/>
<keyword evidence="3" id="KW-1185">Reference proteome</keyword>
<dbReference type="GO" id="GO:0000155">
    <property type="term" value="F:phosphorelay sensor kinase activity"/>
    <property type="evidence" value="ECO:0007669"/>
    <property type="project" value="InterPro"/>
</dbReference>
<dbReference type="GO" id="GO:0006109">
    <property type="term" value="P:regulation of carbohydrate metabolic process"/>
    <property type="evidence" value="ECO:0007669"/>
    <property type="project" value="InterPro"/>
</dbReference>